<reference evidence="1 2" key="1">
    <citation type="journal article" date="2018" name="PLoS Genet.">
        <title>Population sequencing reveals clonal diversity and ancestral inbreeding in the grapevine cultivar Chardonnay.</title>
        <authorList>
            <person name="Roach M.J."/>
            <person name="Johnson D.L."/>
            <person name="Bohlmann J."/>
            <person name="van Vuuren H.J."/>
            <person name="Jones S.J."/>
            <person name="Pretorius I.S."/>
            <person name="Schmidt S.A."/>
            <person name="Borneman A.R."/>
        </authorList>
    </citation>
    <scope>NUCLEOTIDE SEQUENCE [LARGE SCALE GENOMIC DNA]</scope>
    <source>
        <strain evidence="2">cv. Chardonnay</strain>
        <tissue evidence="1">Leaf</tissue>
    </source>
</reference>
<sequence>MGLGWDPQIPVLTSSEYGIDESFPSVYYAELTVDASVVRSGRNVTVIAVEFKMRETSQLVYTARATFYNMPMAKL</sequence>
<gene>
    <name evidence="1" type="ORF">CK203_032884</name>
</gene>
<evidence type="ECO:0000313" key="2">
    <source>
        <dbReference type="Proteomes" id="UP000288805"/>
    </source>
</evidence>
<dbReference type="InterPro" id="IPR029069">
    <property type="entry name" value="HotDog_dom_sf"/>
</dbReference>
<dbReference type="Proteomes" id="UP000288805">
    <property type="component" value="Unassembled WGS sequence"/>
</dbReference>
<dbReference type="Gene3D" id="3.10.129.10">
    <property type="entry name" value="Hotdog Thioesterase"/>
    <property type="match status" value="1"/>
</dbReference>
<comment type="caution">
    <text evidence="1">The sequence shown here is derived from an EMBL/GenBank/DDBJ whole genome shotgun (WGS) entry which is preliminary data.</text>
</comment>
<dbReference type="SUPFAM" id="SSF54637">
    <property type="entry name" value="Thioesterase/thiol ester dehydrase-isomerase"/>
    <property type="match status" value="1"/>
</dbReference>
<dbReference type="OrthoDB" id="46529at2759"/>
<protein>
    <submittedName>
        <fullName evidence="1">Uncharacterized protein</fullName>
    </submittedName>
</protein>
<accession>A0A438HL04</accession>
<proteinExistence type="predicted"/>
<name>A0A438HL04_VITVI</name>
<dbReference type="AlphaFoldDB" id="A0A438HL04"/>
<organism evidence="1 2">
    <name type="scientific">Vitis vinifera</name>
    <name type="common">Grape</name>
    <dbReference type="NCBI Taxonomy" id="29760"/>
    <lineage>
        <taxon>Eukaryota</taxon>
        <taxon>Viridiplantae</taxon>
        <taxon>Streptophyta</taxon>
        <taxon>Embryophyta</taxon>
        <taxon>Tracheophyta</taxon>
        <taxon>Spermatophyta</taxon>
        <taxon>Magnoliopsida</taxon>
        <taxon>eudicotyledons</taxon>
        <taxon>Gunneridae</taxon>
        <taxon>Pentapetalae</taxon>
        <taxon>rosids</taxon>
        <taxon>Vitales</taxon>
        <taxon>Vitaceae</taxon>
        <taxon>Viteae</taxon>
        <taxon>Vitis</taxon>
    </lineage>
</organism>
<dbReference type="EMBL" id="QGNW01000207">
    <property type="protein sequence ID" value="RVW85124.1"/>
    <property type="molecule type" value="Genomic_DNA"/>
</dbReference>
<evidence type="ECO:0000313" key="1">
    <source>
        <dbReference type="EMBL" id="RVW85124.1"/>
    </source>
</evidence>